<dbReference type="GO" id="GO:0005634">
    <property type="term" value="C:nucleus"/>
    <property type="evidence" value="ECO:0007669"/>
    <property type="project" value="TreeGrafter"/>
</dbReference>
<dbReference type="GO" id="GO:0046872">
    <property type="term" value="F:metal ion binding"/>
    <property type="evidence" value="ECO:0007669"/>
    <property type="project" value="UniProtKB-KW"/>
</dbReference>
<dbReference type="Gene3D" id="2.60.120.590">
    <property type="entry name" value="Alpha-ketoglutarate-dependent dioxygenase AlkB-like"/>
    <property type="match status" value="1"/>
</dbReference>
<dbReference type="PANTHER" id="PTHR46030:SF1">
    <property type="entry name" value="ALPHA-KETOGLUTARATE-DEPENDENT DIOXYGENASE ALKB HOMOLOG 6"/>
    <property type="match status" value="1"/>
</dbReference>
<sequence length="157" mass="18342">MFQMTSCTIPEALREYFVHKAPPSMFYIRNWIDEDEEKLYIDCIERAPQPKWRQLANRRLQNYGGLVGKTALIPDDDFPMELRYLMKKIDDLGVFPNPVNHVLVNEYEPGQGILPHVDGPAFHRVVTTVTLNSHTLLDIYKPVDTELFWRRCSFSSL</sequence>
<evidence type="ECO:0000256" key="1">
    <source>
        <dbReference type="ARBA" id="ARBA00001954"/>
    </source>
</evidence>
<dbReference type="Proteomes" id="UP000835052">
    <property type="component" value="Unassembled WGS sequence"/>
</dbReference>
<keyword evidence="6" id="KW-0408">Iron</keyword>
<evidence type="ECO:0000256" key="5">
    <source>
        <dbReference type="ARBA" id="ARBA00023002"/>
    </source>
</evidence>
<comment type="cofactor">
    <cofactor evidence="1">
        <name>Fe(2+)</name>
        <dbReference type="ChEBI" id="CHEBI:29033"/>
    </cofactor>
</comment>
<dbReference type="SUPFAM" id="SSF51197">
    <property type="entry name" value="Clavaminate synthase-like"/>
    <property type="match status" value="1"/>
</dbReference>
<evidence type="ECO:0000256" key="4">
    <source>
        <dbReference type="ARBA" id="ARBA00022964"/>
    </source>
</evidence>
<protein>
    <recommendedName>
        <fullName evidence="9">Alpha-ketoglutarate-dependent dioxygenase AlkB-like domain-containing protein</fullName>
    </recommendedName>
</protein>
<evidence type="ECO:0000256" key="6">
    <source>
        <dbReference type="ARBA" id="ARBA00023004"/>
    </source>
</evidence>
<name>A0A8S1HHN3_9PELO</name>
<evidence type="ECO:0008006" key="9">
    <source>
        <dbReference type="Google" id="ProtNLM"/>
    </source>
</evidence>
<gene>
    <name evidence="7" type="ORF">CAUJ_LOCUS10614</name>
</gene>
<dbReference type="GO" id="GO:0051213">
    <property type="term" value="F:dioxygenase activity"/>
    <property type="evidence" value="ECO:0007669"/>
    <property type="project" value="UniProtKB-KW"/>
</dbReference>
<dbReference type="AlphaFoldDB" id="A0A8S1HHN3"/>
<comment type="similarity">
    <text evidence="2">Belongs to the alkB family.</text>
</comment>
<dbReference type="PANTHER" id="PTHR46030">
    <property type="entry name" value="ALPHA-KETOGLUTARATE-DEPENDENT DIOXYGENASE ALKB HOMOLOG 6"/>
    <property type="match status" value="1"/>
</dbReference>
<evidence type="ECO:0000256" key="3">
    <source>
        <dbReference type="ARBA" id="ARBA00022723"/>
    </source>
</evidence>
<keyword evidence="4" id="KW-0223">Dioxygenase</keyword>
<reference evidence="7" key="1">
    <citation type="submission" date="2020-10" db="EMBL/GenBank/DDBJ databases">
        <authorList>
            <person name="Kikuchi T."/>
        </authorList>
    </citation>
    <scope>NUCLEOTIDE SEQUENCE</scope>
    <source>
        <strain evidence="7">NKZ352</strain>
    </source>
</reference>
<evidence type="ECO:0000256" key="2">
    <source>
        <dbReference type="ARBA" id="ARBA00007879"/>
    </source>
</evidence>
<accession>A0A8S1HHN3</accession>
<evidence type="ECO:0000313" key="7">
    <source>
        <dbReference type="EMBL" id="CAD6194695.1"/>
    </source>
</evidence>
<dbReference type="EMBL" id="CAJGYM010000046">
    <property type="protein sequence ID" value="CAD6194695.1"/>
    <property type="molecule type" value="Genomic_DNA"/>
</dbReference>
<keyword evidence="3" id="KW-0479">Metal-binding</keyword>
<keyword evidence="8" id="KW-1185">Reference proteome</keyword>
<dbReference type="InterPro" id="IPR032862">
    <property type="entry name" value="ALKBH6"/>
</dbReference>
<dbReference type="OrthoDB" id="412814at2759"/>
<evidence type="ECO:0000313" key="8">
    <source>
        <dbReference type="Proteomes" id="UP000835052"/>
    </source>
</evidence>
<dbReference type="InterPro" id="IPR037151">
    <property type="entry name" value="AlkB-like_sf"/>
</dbReference>
<proteinExistence type="inferred from homology"/>
<keyword evidence="5" id="KW-0560">Oxidoreductase</keyword>
<organism evidence="7 8">
    <name type="scientific">Caenorhabditis auriculariae</name>
    <dbReference type="NCBI Taxonomy" id="2777116"/>
    <lineage>
        <taxon>Eukaryota</taxon>
        <taxon>Metazoa</taxon>
        <taxon>Ecdysozoa</taxon>
        <taxon>Nematoda</taxon>
        <taxon>Chromadorea</taxon>
        <taxon>Rhabditida</taxon>
        <taxon>Rhabditina</taxon>
        <taxon>Rhabditomorpha</taxon>
        <taxon>Rhabditoidea</taxon>
        <taxon>Rhabditidae</taxon>
        <taxon>Peloderinae</taxon>
        <taxon>Caenorhabditis</taxon>
    </lineage>
</organism>
<comment type="caution">
    <text evidence="7">The sequence shown here is derived from an EMBL/GenBank/DDBJ whole genome shotgun (WGS) entry which is preliminary data.</text>
</comment>